<dbReference type="PANTHER" id="PTHR40267:SF1">
    <property type="entry name" value="BLR3294 PROTEIN"/>
    <property type="match status" value="1"/>
</dbReference>
<gene>
    <name evidence="1" type="ORF">CVM52_00345</name>
</gene>
<organism evidence="1 2">
    <name type="scientific">Pseudooceanicola lipolyticus</name>
    <dbReference type="NCBI Taxonomy" id="2029104"/>
    <lineage>
        <taxon>Bacteria</taxon>
        <taxon>Pseudomonadati</taxon>
        <taxon>Pseudomonadota</taxon>
        <taxon>Alphaproteobacteria</taxon>
        <taxon>Rhodobacterales</taxon>
        <taxon>Paracoccaceae</taxon>
        <taxon>Pseudooceanicola</taxon>
    </lineage>
</organism>
<keyword evidence="1" id="KW-0413">Isomerase</keyword>
<dbReference type="InterPro" id="IPR033134">
    <property type="entry name" value="Asp/Glu_racemase_AS_2"/>
</dbReference>
<dbReference type="GO" id="GO:0016853">
    <property type="term" value="F:isomerase activity"/>
    <property type="evidence" value="ECO:0007669"/>
    <property type="project" value="UniProtKB-KW"/>
</dbReference>
<comment type="caution">
    <text evidence="1">The sequence shown here is derived from an EMBL/GenBank/DDBJ whole genome shotgun (WGS) entry which is preliminary data.</text>
</comment>
<accession>A0A2M8J759</accession>
<dbReference type="PIRSF" id="PIRSF015736">
    <property type="entry name" value="MI"/>
    <property type="match status" value="1"/>
</dbReference>
<dbReference type="OrthoDB" id="9816064at2"/>
<dbReference type="PROSITE" id="PS00924">
    <property type="entry name" value="ASP_GLU_RACEMASE_2"/>
    <property type="match status" value="1"/>
</dbReference>
<keyword evidence="2" id="KW-1185">Reference proteome</keyword>
<dbReference type="AlphaFoldDB" id="A0A2M8J759"/>
<protein>
    <submittedName>
        <fullName evidence="1">Maleate cis-trans isomerase</fullName>
    </submittedName>
</protein>
<name>A0A2M8J759_9RHOB</name>
<dbReference type="PANTHER" id="PTHR40267">
    <property type="entry name" value="BLR3294 PROTEIN"/>
    <property type="match status" value="1"/>
</dbReference>
<sequence>MDKSNSICHFCAKSRIDMTPRPSSSYSQRARLGLIVPPTNSVNEAEWTRLMPEGVTFHSHRMKLHPAGDPALMPDLLAGIELLGQVRPDAIAYACTAGSMTTPSAQMPDAASEASGLKVLTTSHALILALRALGAERISVATPYAKATNDHEVEFLAAHGIETLAIAGLGIGAGGPHEYVRIAQTPLAEVKAHALETFAPGSNALLLACTDFPTLPLIEELESELGVPVISSNTATLWAMLRACGVADDLPGGGKLFAA</sequence>
<evidence type="ECO:0000313" key="2">
    <source>
        <dbReference type="Proteomes" id="UP000231553"/>
    </source>
</evidence>
<dbReference type="Proteomes" id="UP000231553">
    <property type="component" value="Unassembled WGS sequence"/>
</dbReference>
<evidence type="ECO:0000313" key="1">
    <source>
        <dbReference type="EMBL" id="PJE38611.1"/>
    </source>
</evidence>
<reference evidence="1 2" key="1">
    <citation type="journal article" date="2018" name="Int. J. Syst. Evol. Microbiol.">
        <title>Pseudooceanicola lipolyticus sp. nov., a marine alphaproteobacterium, reclassification of Oceanicola flagellatus as Pseudooceanicola flagellatus comb. nov. and emended description of the genus Pseudooceanicola.</title>
        <authorList>
            <person name="Huang M.-M."/>
            <person name="Guo L.-L."/>
            <person name="Wu Y.-H."/>
            <person name="Lai Q.-L."/>
            <person name="Shao Z.-Z."/>
            <person name="Wang C.-S."/>
            <person name="Wu M."/>
            <person name="Xu X.-W."/>
        </authorList>
    </citation>
    <scope>NUCLEOTIDE SEQUENCE [LARGE SCALE GENOMIC DNA]</scope>
    <source>
        <strain evidence="1 2">157</strain>
    </source>
</reference>
<dbReference type="EMBL" id="PGTB01000001">
    <property type="protein sequence ID" value="PJE38611.1"/>
    <property type="molecule type" value="Genomic_DNA"/>
</dbReference>
<dbReference type="InterPro" id="IPR026286">
    <property type="entry name" value="MaiA/AMDase"/>
</dbReference>
<dbReference type="Gene3D" id="3.40.50.12500">
    <property type="match status" value="1"/>
</dbReference>
<proteinExistence type="predicted"/>
<dbReference type="Pfam" id="PF17645">
    <property type="entry name" value="Amdase"/>
    <property type="match status" value="1"/>
</dbReference>
<dbReference type="InterPro" id="IPR053714">
    <property type="entry name" value="Iso_Racemase_Enz_sf"/>
</dbReference>